<proteinExistence type="predicted"/>
<sequence>MSFGLTRSDRWPLAGRQNNAKQYTVPSQPSTDFSLIALSLVQTALVFPFMLKSSRKALFNARIITPVGRN</sequence>
<dbReference type="HOGENOM" id="CLU_2759450_0_0_1"/>
<reference evidence="1 2" key="1">
    <citation type="submission" date="2014-06" db="EMBL/GenBank/DDBJ databases">
        <title>Evolutionary Origins and Diversification of the Mycorrhizal Mutualists.</title>
        <authorList>
            <consortium name="DOE Joint Genome Institute"/>
            <consortium name="Mycorrhizal Genomics Consortium"/>
            <person name="Kohler A."/>
            <person name="Kuo A."/>
            <person name="Nagy L.G."/>
            <person name="Floudas D."/>
            <person name="Copeland A."/>
            <person name="Barry K.W."/>
            <person name="Cichocki N."/>
            <person name="Veneault-Fourrey C."/>
            <person name="LaButti K."/>
            <person name="Lindquist E.A."/>
            <person name="Lipzen A."/>
            <person name="Lundell T."/>
            <person name="Morin E."/>
            <person name="Murat C."/>
            <person name="Riley R."/>
            <person name="Ohm R."/>
            <person name="Sun H."/>
            <person name="Tunlid A."/>
            <person name="Henrissat B."/>
            <person name="Grigoriev I.V."/>
            <person name="Hibbett D.S."/>
            <person name="Martin F."/>
        </authorList>
    </citation>
    <scope>NUCLEOTIDE SEQUENCE [LARGE SCALE GENOMIC DNA]</scope>
    <source>
        <strain evidence="1 2">SS14</strain>
    </source>
</reference>
<keyword evidence="2" id="KW-1185">Reference proteome</keyword>
<protein>
    <submittedName>
        <fullName evidence="1">Unplaced genomic scaffold SPHSTscaffold_29, whole genome shotgun sequence</fullName>
    </submittedName>
</protein>
<accession>A0A0C9W5Q6</accession>
<evidence type="ECO:0000313" key="1">
    <source>
        <dbReference type="EMBL" id="KIJ47153.1"/>
    </source>
</evidence>
<dbReference type="EMBL" id="KN837104">
    <property type="protein sequence ID" value="KIJ47153.1"/>
    <property type="molecule type" value="Genomic_DNA"/>
</dbReference>
<organism evidence="1 2">
    <name type="scientific">Sphaerobolus stellatus (strain SS14)</name>
    <dbReference type="NCBI Taxonomy" id="990650"/>
    <lineage>
        <taxon>Eukaryota</taxon>
        <taxon>Fungi</taxon>
        <taxon>Dikarya</taxon>
        <taxon>Basidiomycota</taxon>
        <taxon>Agaricomycotina</taxon>
        <taxon>Agaricomycetes</taxon>
        <taxon>Phallomycetidae</taxon>
        <taxon>Geastrales</taxon>
        <taxon>Sphaerobolaceae</taxon>
        <taxon>Sphaerobolus</taxon>
    </lineage>
</organism>
<dbReference type="AlphaFoldDB" id="A0A0C9W5Q6"/>
<dbReference type="Proteomes" id="UP000054279">
    <property type="component" value="Unassembled WGS sequence"/>
</dbReference>
<gene>
    <name evidence="1" type="ORF">M422DRAFT_249468</name>
</gene>
<evidence type="ECO:0000313" key="2">
    <source>
        <dbReference type="Proteomes" id="UP000054279"/>
    </source>
</evidence>
<name>A0A0C9W5Q6_SPHS4</name>